<gene>
    <name evidence="1" type="ORF">L1987_64283</name>
</gene>
<evidence type="ECO:0000313" key="2">
    <source>
        <dbReference type="Proteomes" id="UP001056120"/>
    </source>
</evidence>
<comment type="caution">
    <text evidence="1">The sequence shown here is derived from an EMBL/GenBank/DDBJ whole genome shotgun (WGS) entry which is preliminary data.</text>
</comment>
<name>A0ACB9CFI7_9ASTR</name>
<reference evidence="2" key="1">
    <citation type="journal article" date="2022" name="Mol. Ecol. Resour.">
        <title>The genomes of chicory, endive, great burdock and yacon provide insights into Asteraceae palaeo-polyploidization history and plant inulin production.</title>
        <authorList>
            <person name="Fan W."/>
            <person name="Wang S."/>
            <person name="Wang H."/>
            <person name="Wang A."/>
            <person name="Jiang F."/>
            <person name="Liu H."/>
            <person name="Zhao H."/>
            <person name="Xu D."/>
            <person name="Zhang Y."/>
        </authorList>
    </citation>
    <scope>NUCLEOTIDE SEQUENCE [LARGE SCALE GENOMIC DNA]</scope>
    <source>
        <strain evidence="2">cv. Yunnan</strain>
    </source>
</reference>
<dbReference type="Proteomes" id="UP001056120">
    <property type="component" value="Linkage Group LG21"/>
</dbReference>
<keyword evidence="2" id="KW-1185">Reference proteome</keyword>
<organism evidence="1 2">
    <name type="scientific">Smallanthus sonchifolius</name>
    <dbReference type="NCBI Taxonomy" id="185202"/>
    <lineage>
        <taxon>Eukaryota</taxon>
        <taxon>Viridiplantae</taxon>
        <taxon>Streptophyta</taxon>
        <taxon>Embryophyta</taxon>
        <taxon>Tracheophyta</taxon>
        <taxon>Spermatophyta</taxon>
        <taxon>Magnoliopsida</taxon>
        <taxon>eudicotyledons</taxon>
        <taxon>Gunneridae</taxon>
        <taxon>Pentapetalae</taxon>
        <taxon>asterids</taxon>
        <taxon>campanulids</taxon>
        <taxon>Asterales</taxon>
        <taxon>Asteraceae</taxon>
        <taxon>Asteroideae</taxon>
        <taxon>Heliantheae alliance</taxon>
        <taxon>Millerieae</taxon>
        <taxon>Smallanthus</taxon>
    </lineage>
</organism>
<protein>
    <submittedName>
        <fullName evidence="1">Uncharacterized protein</fullName>
    </submittedName>
</protein>
<proteinExistence type="predicted"/>
<sequence>MLKRIANHESEQTLVFANFVIDVEASSDDYDYDYDYNYDYDKRLEWLSPWEIKDLPREPRPDFYRDLRSCLQTLTQRCNNRLYNYVLSRQEIHRPCCKKLYAMEIGCLESLAWVLTRANYEYKARHVDERFKDVLNMCSGFNY</sequence>
<accession>A0ACB9CFI7</accession>
<evidence type="ECO:0000313" key="1">
    <source>
        <dbReference type="EMBL" id="KAI3733066.1"/>
    </source>
</evidence>
<dbReference type="EMBL" id="CM042038">
    <property type="protein sequence ID" value="KAI3733066.1"/>
    <property type="molecule type" value="Genomic_DNA"/>
</dbReference>
<reference evidence="1 2" key="2">
    <citation type="journal article" date="2022" name="Mol. Ecol. Resour.">
        <title>The genomes of chicory, endive, great burdock and yacon provide insights into Asteraceae paleo-polyploidization history and plant inulin production.</title>
        <authorList>
            <person name="Fan W."/>
            <person name="Wang S."/>
            <person name="Wang H."/>
            <person name="Wang A."/>
            <person name="Jiang F."/>
            <person name="Liu H."/>
            <person name="Zhao H."/>
            <person name="Xu D."/>
            <person name="Zhang Y."/>
        </authorList>
    </citation>
    <scope>NUCLEOTIDE SEQUENCE [LARGE SCALE GENOMIC DNA]</scope>
    <source>
        <strain evidence="2">cv. Yunnan</strain>
        <tissue evidence="1">Leaves</tissue>
    </source>
</reference>